<name>A0ABN1L2X6_9GAMM</name>
<comment type="caution">
    <text evidence="2">The sequence shown here is derived from an EMBL/GenBank/DDBJ whole genome shotgun (WGS) entry which is preliminary data.</text>
</comment>
<dbReference type="Proteomes" id="UP001500021">
    <property type="component" value="Unassembled WGS sequence"/>
</dbReference>
<protein>
    <recommendedName>
        <fullName evidence="1">DUF218 domain-containing protein</fullName>
    </recommendedName>
</protein>
<dbReference type="Gene3D" id="3.40.50.620">
    <property type="entry name" value="HUPs"/>
    <property type="match status" value="1"/>
</dbReference>
<proteinExistence type="predicted"/>
<dbReference type="Pfam" id="PF02698">
    <property type="entry name" value="DUF218"/>
    <property type="match status" value="1"/>
</dbReference>
<gene>
    <name evidence="2" type="ORF">GCM10009111_02140</name>
</gene>
<dbReference type="InterPro" id="IPR003848">
    <property type="entry name" value="DUF218"/>
</dbReference>
<sequence>MNSVIIVLGSPNDEQGNLSALGIARCEQAWQEYTKNPDTKVLCTGGFGASFNVTNQPHSFYTREYLINKGVPKTQFLPLVLSRFTLEDATLAKTVIEAAQITDAVLVTSDFHMTRAKFIFSYVFPTIQFSYAPALTILAADELAALHEHENKAMLREYKNKTLFLEALAVSNTNK</sequence>
<organism evidence="2 3">
    <name type="scientific">Colwellia asteriadis</name>
    <dbReference type="NCBI Taxonomy" id="517723"/>
    <lineage>
        <taxon>Bacteria</taxon>
        <taxon>Pseudomonadati</taxon>
        <taxon>Pseudomonadota</taxon>
        <taxon>Gammaproteobacteria</taxon>
        <taxon>Alteromonadales</taxon>
        <taxon>Colwelliaceae</taxon>
        <taxon>Colwellia</taxon>
    </lineage>
</organism>
<evidence type="ECO:0000313" key="3">
    <source>
        <dbReference type="Proteomes" id="UP001500021"/>
    </source>
</evidence>
<evidence type="ECO:0000259" key="1">
    <source>
        <dbReference type="Pfam" id="PF02698"/>
    </source>
</evidence>
<evidence type="ECO:0000313" key="2">
    <source>
        <dbReference type="EMBL" id="GAA0810716.1"/>
    </source>
</evidence>
<feature type="domain" description="DUF218" evidence="1">
    <location>
        <begin position="4"/>
        <end position="158"/>
    </location>
</feature>
<dbReference type="PANTHER" id="PTHR30336:SF20">
    <property type="entry name" value="DUF218 DOMAIN-CONTAINING PROTEIN"/>
    <property type="match status" value="1"/>
</dbReference>
<keyword evidence="3" id="KW-1185">Reference proteome</keyword>
<dbReference type="CDD" id="cd06259">
    <property type="entry name" value="YdcF-like"/>
    <property type="match status" value="1"/>
</dbReference>
<dbReference type="PANTHER" id="PTHR30336">
    <property type="entry name" value="INNER MEMBRANE PROTEIN, PROBABLE PERMEASE"/>
    <property type="match status" value="1"/>
</dbReference>
<dbReference type="InterPro" id="IPR051599">
    <property type="entry name" value="Cell_Envelope_Assoc"/>
</dbReference>
<dbReference type="EMBL" id="BAAAFA010000001">
    <property type="protein sequence ID" value="GAA0810716.1"/>
    <property type="molecule type" value="Genomic_DNA"/>
</dbReference>
<dbReference type="RefSeq" id="WP_343813922.1">
    <property type="nucleotide sequence ID" value="NZ_BAAAFA010000001.1"/>
</dbReference>
<dbReference type="InterPro" id="IPR014729">
    <property type="entry name" value="Rossmann-like_a/b/a_fold"/>
</dbReference>
<reference evidence="2 3" key="1">
    <citation type="journal article" date="2019" name="Int. J. Syst. Evol. Microbiol.">
        <title>The Global Catalogue of Microorganisms (GCM) 10K type strain sequencing project: providing services to taxonomists for standard genome sequencing and annotation.</title>
        <authorList>
            <consortium name="The Broad Institute Genomics Platform"/>
            <consortium name="The Broad Institute Genome Sequencing Center for Infectious Disease"/>
            <person name="Wu L."/>
            <person name="Ma J."/>
        </authorList>
    </citation>
    <scope>NUCLEOTIDE SEQUENCE [LARGE SCALE GENOMIC DNA]</scope>
    <source>
        <strain evidence="2 3">JCM 15608</strain>
    </source>
</reference>
<accession>A0ABN1L2X6</accession>